<protein>
    <recommendedName>
        <fullName evidence="4">Coiled-coil domain-containing protein 15</fullName>
    </recommendedName>
</protein>
<sequence>LHSVKMASRQRRPHSSADVHRLRREIMRPVISSDVMGNRNVEVVPVGAWVEPANDNFQPDAVRAAQDEQEKISRQEDAKVKKLRSFQLQTRHRVNEANHLKRLQQIWEAEQAFELERKVVHQSCVTGDVLRKDTCVIRPDLDLAIRKRLLEKYGEDVQAWKEDTSPVLYSHTKESHQVTDKARQQLLSKKIAHTGSDDNPATWRTKTFDDMQILKMRGIVDVRGLPTTYSTSNERTDVDENCHKAGADDTDEDFRKGSQPKSRPSYDDNVDESKEDEKENSGTNGHRRLHFVDENFSDQPGKKKKPKRQCHSKKPKAAQLATILFKDSENDVLARQRRQQTAVSRKIFMDREREAVRENIRRERHQKKIIILKKEKEVYRQELEDMAHRKLEPTDPVTGETTDEVRLREKMESLQMKEVVNKQMNEMRKSQEMKRYLNAMRHTLVEKVNRQGIQLPSLCACGDTVWDTHPDTCANNCFFYKNPRAYARALQSLLLSADVKR</sequence>
<dbReference type="GO" id="GO:0005813">
    <property type="term" value="C:centrosome"/>
    <property type="evidence" value="ECO:0007669"/>
    <property type="project" value="TreeGrafter"/>
</dbReference>
<accession>A0A0B7A9A6</accession>
<keyword evidence="1" id="KW-0175">Coiled coil</keyword>
<dbReference type="PANTHER" id="PTHR14817:SF2">
    <property type="entry name" value="COILED-COIL DOMAIN-CONTAINING PROTEIN 15"/>
    <property type="match status" value="1"/>
</dbReference>
<proteinExistence type="predicted"/>
<feature type="compositionally biased region" description="Basic and acidic residues" evidence="2">
    <location>
        <begin position="234"/>
        <end position="247"/>
    </location>
</feature>
<feature type="region of interest" description="Disordered" evidence="2">
    <location>
        <begin position="226"/>
        <end position="317"/>
    </location>
</feature>
<dbReference type="EMBL" id="HACG01030392">
    <property type="protein sequence ID" value="CEK77257.1"/>
    <property type="molecule type" value="Transcribed_RNA"/>
</dbReference>
<organism evidence="3">
    <name type="scientific">Arion vulgaris</name>
    <dbReference type="NCBI Taxonomy" id="1028688"/>
    <lineage>
        <taxon>Eukaryota</taxon>
        <taxon>Metazoa</taxon>
        <taxon>Spiralia</taxon>
        <taxon>Lophotrochozoa</taxon>
        <taxon>Mollusca</taxon>
        <taxon>Gastropoda</taxon>
        <taxon>Heterobranchia</taxon>
        <taxon>Euthyneura</taxon>
        <taxon>Panpulmonata</taxon>
        <taxon>Eupulmonata</taxon>
        <taxon>Stylommatophora</taxon>
        <taxon>Helicina</taxon>
        <taxon>Arionoidea</taxon>
        <taxon>Arionidae</taxon>
        <taxon>Arion</taxon>
    </lineage>
</organism>
<feature type="region of interest" description="Disordered" evidence="2">
    <location>
        <begin position="1"/>
        <end position="20"/>
    </location>
</feature>
<feature type="compositionally biased region" description="Basic residues" evidence="2">
    <location>
        <begin position="302"/>
        <end position="316"/>
    </location>
</feature>
<evidence type="ECO:0000256" key="1">
    <source>
        <dbReference type="SAM" id="Coils"/>
    </source>
</evidence>
<gene>
    <name evidence="3" type="primary">ORF103712</name>
</gene>
<evidence type="ECO:0000256" key="2">
    <source>
        <dbReference type="SAM" id="MobiDB-lite"/>
    </source>
</evidence>
<feature type="non-terminal residue" evidence="3">
    <location>
        <position position="1"/>
    </location>
</feature>
<dbReference type="InterPro" id="IPR037693">
    <property type="entry name" value="CCDC15"/>
</dbReference>
<dbReference type="PANTHER" id="PTHR14817">
    <property type="entry name" value="COILED-COIL DOMAIN-CONTAINING PROTEIN 15"/>
    <property type="match status" value="1"/>
</dbReference>
<dbReference type="AlphaFoldDB" id="A0A0B7A9A6"/>
<feature type="compositionally biased region" description="Basic and acidic residues" evidence="2">
    <location>
        <begin position="271"/>
        <end position="280"/>
    </location>
</feature>
<reference evidence="3" key="1">
    <citation type="submission" date="2014-12" db="EMBL/GenBank/DDBJ databases">
        <title>Insight into the proteome of Arion vulgaris.</title>
        <authorList>
            <person name="Aradska J."/>
            <person name="Bulat T."/>
            <person name="Smidak R."/>
            <person name="Sarate P."/>
            <person name="Gangsoo J."/>
            <person name="Sialana F."/>
            <person name="Bilban M."/>
            <person name="Lubec G."/>
        </authorList>
    </citation>
    <scope>NUCLEOTIDE SEQUENCE</scope>
    <source>
        <tissue evidence="3">Skin</tissue>
    </source>
</reference>
<name>A0A0B7A9A6_9EUPU</name>
<feature type="coiled-coil region" evidence="1">
    <location>
        <begin position="362"/>
        <end position="389"/>
    </location>
</feature>
<evidence type="ECO:0008006" key="4">
    <source>
        <dbReference type="Google" id="ProtNLM"/>
    </source>
</evidence>
<evidence type="ECO:0000313" key="3">
    <source>
        <dbReference type="EMBL" id="CEK77257.1"/>
    </source>
</evidence>